<evidence type="ECO:0000313" key="1">
    <source>
        <dbReference type="EMBL" id="MFL0162996.1"/>
    </source>
</evidence>
<organism evidence="1 2">
    <name type="scientific">Aquirufa salirivi</name>
    <dbReference type="NCBI Taxonomy" id="3104729"/>
    <lineage>
        <taxon>Bacteria</taxon>
        <taxon>Pseudomonadati</taxon>
        <taxon>Bacteroidota</taxon>
        <taxon>Cytophagia</taxon>
        <taxon>Cytophagales</taxon>
        <taxon>Flectobacillaceae</taxon>
        <taxon>Aquirufa</taxon>
    </lineage>
</organism>
<name>A0ABW8RW86_9BACT</name>
<proteinExistence type="predicted"/>
<dbReference type="EMBL" id="JBEWZH010000008">
    <property type="protein sequence ID" value="MFL0162996.1"/>
    <property type="molecule type" value="Genomic_DNA"/>
</dbReference>
<comment type="caution">
    <text evidence="1">The sequence shown here is derived from an EMBL/GenBank/DDBJ whole genome shotgun (WGS) entry which is preliminary data.</text>
</comment>
<reference evidence="1 2" key="1">
    <citation type="submission" date="2024-07" db="EMBL/GenBank/DDBJ databases">
        <authorList>
            <person name="Pitt A."/>
            <person name="Hahn M.W."/>
        </authorList>
    </citation>
    <scope>NUCLEOTIDE SEQUENCE [LARGE SCALE GENOMIC DNA]</scope>
    <source>
        <strain evidence="1 2">1-SAACH-A3</strain>
    </source>
</reference>
<evidence type="ECO:0000313" key="2">
    <source>
        <dbReference type="Proteomes" id="UP001623558"/>
    </source>
</evidence>
<gene>
    <name evidence="1" type="ORF">U0R11_11390</name>
</gene>
<dbReference type="Proteomes" id="UP001623558">
    <property type="component" value="Unassembled WGS sequence"/>
</dbReference>
<keyword evidence="2" id="KW-1185">Reference proteome</keyword>
<dbReference type="RefSeq" id="WP_406751801.1">
    <property type="nucleotide sequence ID" value="NZ_JBEWZH010000008.1"/>
</dbReference>
<accession>A0ABW8RW86</accession>
<protein>
    <submittedName>
        <fullName evidence="1">Uncharacterized protein</fullName>
    </submittedName>
</protein>
<sequence length="243" mass="27933">MKKVSIITQCEQLIRDVINGFALKDIKRPFHEYIVKALKFKKSNDWNQICSLLDLLGDTEDAKENFEKYGITGPTKFKDNGEMYLRLYGILNSIYLQKSAVIEFLELVNIKEKKEFKIILNQTKILQIRHIAGAHTLDFISNGIITSHQIAQHSLESGIIKTLDSLGNFQEFDLISLISDFNKIANEILIKATEKFISTVFKSSKEKKSSFSNKLNLIKLQFEGHWVIETEDIMNPIVVKFSK</sequence>